<dbReference type="Proteomes" id="UP001057402">
    <property type="component" value="Chromosome 5"/>
</dbReference>
<proteinExistence type="predicted"/>
<evidence type="ECO:0000313" key="1">
    <source>
        <dbReference type="EMBL" id="KAI4369525.1"/>
    </source>
</evidence>
<sequence>MANTNGNSNSVALLFLVSSSALLFLLSPATSICVPRKSTIDDHGAPSSSSPSPTHAPADPDPSDVPLLTNSLSSSSTIGGSLFSGKLGILDRLCSSTDYKQLCTSTLAPVIQGKATSGGPPTAKSILQVAINVAVAETKLAMTVIDGLIKETTDENTKSALSDCTDSYDDALDNFQAAVDAIGKWDLGTINSMLSASITSFSDCDDELSGIVTKFAGHGERLTQMTSNCLAIASVVR</sequence>
<reference evidence="2" key="1">
    <citation type="journal article" date="2023" name="Front. Plant Sci.">
        <title>Chromosomal-level genome assembly of Melastoma candidum provides insights into trichome evolution.</title>
        <authorList>
            <person name="Zhong Y."/>
            <person name="Wu W."/>
            <person name="Sun C."/>
            <person name="Zou P."/>
            <person name="Liu Y."/>
            <person name="Dai S."/>
            <person name="Zhou R."/>
        </authorList>
    </citation>
    <scope>NUCLEOTIDE SEQUENCE [LARGE SCALE GENOMIC DNA]</scope>
</reference>
<gene>
    <name evidence="1" type="ORF">MLD38_017955</name>
</gene>
<protein>
    <submittedName>
        <fullName evidence="1">Uncharacterized protein</fullName>
    </submittedName>
</protein>
<keyword evidence="2" id="KW-1185">Reference proteome</keyword>
<comment type="caution">
    <text evidence="1">The sequence shown here is derived from an EMBL/GenBank/DDBJ whole genome shotgun (WGS) entry which is preliminary data.</text>
</comment>
<accession>A0ACB9QS97</accession>
<dbReference type="EMBL" id="CM042884">
    <property type="protein sequence ID" value="KAI4369525.1"/>
    <property type="molecule type" value="Genomic_DNA"/>
</dbReference>
<name>A0ACB9QS97_9MYRT</name>
<evidence type="ECO:0000313" key="2">
    <source>
        <dbReference type="Proteomes" id="UP001057402"/>
    </source>
</evidence>
<organism evidence="1 2">
    <name type="scientific">Melastoma candidum</name>
    <dbReference type="NCBI Taxonomy" id="119954"/>
    <lineage>
        <taxon>Eukaryota</taxon>
        <taxon>Viridiplantae</taxon>
        <taxon>Streptophyta</taxon>
        <taxon>Embryophyta</taxon>
        <taxon>Tracheophyta</taxon>
        <taxon>Spermatophyta</taxon>
        <taxon>Magnoliopsida</taxon>
        <taxon>eudicotyledons</taxon>
        <taxon>Gunneridae</taxon>
        <taxon>Pentapetalae</taxon>
        <taxon>rosids</taxon>
        <taxon>malvids</taxon>
        <taxon>Myrtales</taxon>
        <taxon>Melastomataceae</taxon>
        <taxon>Melastomatoideae</taxon>
        <taxon>Melastomateae</taxon>
        <taxon>Melastoma</taxon>
    </lineage>
</organism>